<dbReference type="CDD" id="cd03146">
    <property type="entry name" value="GAT1_Peptidase_E"/>
    <property type="match status" value="1"/>
</dbReference>
<comment type="caution">
    <text evidence="5">The sequence shown here is derived from an EMBL/GenBank/DDBJ whole genome shotgun (WGS) entry which is preliminary data.</text>
</comment>
<reference evidence="5 6" key="1">
    <citation type="submission" date="2019-07" db="EMBL/GenBank/DDBJ databases">
        <title>Helicobacter labacensis sp. nov., Helicobacter mehlei sp. nov. and Helicobacter vulpis sp. nov., isolated from gastric mucosa of red fox (Vulpis vulpis).</title>
        <authorList>
            <person name="Kusar D."/>
            <person name="Gruntar I."/>
            <person name="Pate M."/>
            <person name="Zajc U."/>
            <person name="Ocepek M."/>
        </authorList>
    </citation>
    <scope>NUCLEOTIDE SEQUENCE [LARGE SCALE GENOMIC DNA]</scope>
    <source>
        <strain evidence="5 6">L8b</strain>
    </source>
</reference>
<dbReference type="RefSeq" id="WP_120947869.1">
    <property type="nucleotide sequence ID" value="NZ_QXQS01000003.1"/>
</dbReference>
<evidence type="ECO:0000256" key="3">
    <source>
        <dbReference type="ARBA" id="ARBA00022801"/>
    </source>
</evidence>
<comment type="similarity">
    <text evidence="1">Belongs to the peptidase S51 family.</text>
</comment>
<reference evidence="5 6" key="3">
    <citation type="submission" date="2019-07" db="EMBL/GenBank/DDBJ databases">
        <authorList>
            <person name="Papic B."/>
        </authorList>
    </citation>
    <scope>NUCLEOTIDE SEQUENCE [LARGE SCALE GENOMIC DNA]</scope>
    <source>
        <strain evidence="5 6">L8b</strain>
    </source>
</reference>
<name>A0A553V0P4_9HELI</name>
<protein>
    <submittedName>
        <fullName evidence="5">Dipeptidase PepE</fullName>
        <ecNumber evidence="5">3.4.13.21</ecNumber>
    </submittedName>
</protein>
<evidence type="ECO:0000313" key="6">
    <source>
        <dbReference type="Proteomes" id="UP000319322"/>
    </source>
</evidence>
<dbReference type="GO" id="GO:0016805">
    <property type="term" value="F:dipeptidase activity"/>
    <property type="evidence" value="ECO:0007669"/>
    <property type="project" value="UniProtKB-KW"/>
</dbReference>
<reference evidence="6" key="2">
    <citation type="submission" date="2019-07" db="EMBL/GenBank/DDBJ databases">
        <title>Helicobacter labacensis sp. nov., Helicobacter mehlei sp. nov. and Helicobacter vulpis sp. nov., isolated from gastric mucosa of red fox (Vulpis vulpis).</title>
        <authorList>
            <person name="Papic B."/>
        </authorList>
    </citation>
    <scope>NUCLEOTIDE SEQUENCE [LARGE SCALE GENOMIC DNA]</scope>
    <source>
        <strain evidence="6">L8b</strain>
    </source>
</reference>
<keyword evidence="4" id="KW-0720">Serine protease</keyword>
<dbReference type="InterPro" id="IPR029062">
    <property type="entry name" value="Class_I_gatase-like"/>
</dbReference>
<dbReference type="Proteomes" id="UP000319322">
    <property type="component" value="Unassembled WGS sequence"/>
</dbReference>
<keyword evidence="2" id="KW-0645">Protease</keyword>
<dbReference type="EC" id="3.4.13.21" evidence="5"/>
<dbReference type="AlphaFoldDB" id="A0A553V0P4"/>
<accession>A0A553V0P4</accession>
<evidence type="ECO:0000313" key="5">
    <source>
        <dbReference type="EMBL" id="TSA86034.1"/>
    </source>
</evidence>
<dbReference type="SUPFAM" id="SSF52317">
    <property type="entry name" value="Class I glutamine amidotransferase-like"/>
    <property type="match status" value="1"/>
</dbReference>
<dbReference type="GO" id="GO:0008236">
    <property type="term" value="F:serine-type peptidase activity"/>
    <property type="evidence" value="ECO:0007669"/>
    <property type="project" value="UniProtKB-KW"/>
</dbReference>
<evidence type="ECO:0000256" key="1">
    <source>
        <dbReference type="ARBA" id="ARBA00006534"/>
    </source>
</evidence>
<sequence length="232" mass="25418">MPSLLLLSSACYAGTFLTHALDNLQDFIGQHRLEGQTIALVPFASVLRDYATYTQGVQEALKSLPVQIISVHTDLSLVDTCGGFLMGGGNSFKLLHDLYKYNLLDKIAQRVRQGVPYLGWSAGANVATPSIHTTNDMPIIYPPSLKALDLFPHHINPHFVGGKHHQGESRQERLAEFLALNPSSVVDALPDGACLWVQEGHARYLHPNNTLMLQITHPYNATPLSPGASFEL</sequence>
<gene>
    <name evidence="5" type="primary">pepE</name>
    <name evidence="5" type="ORF">FNE76_02825</name>
</gene>
<dbReference type="InterPro" id="IPR005320">
    <property type="entry name" value="Peptidase_S51"/>
</dbReference>
<dbReference type="PANTHER" id="PTHR20842:SF0">
    <property type="entry name" value="ALPHA-ASPARTYL DIPEPTIDASE"/>
    <property type="match status" value="1"/>
</dbReference>
<keyword evidence="6" id="KW-1185">Reference proteome</keyword>
<keyword evidence="5" id="KW-0224">Dipeptidase</keyword>
<dbReference type="EMBL" id="VKGC01000004">
    <property type="protein sequence ID" value="TSA86034.1"/>
    <property type="molecule type" value="Genomic_DNA"/>
</dbReference>
<proteinExistence type="inferred from homology"/>
<evidence type="ECO:0000256" key="2">
    <source>
        <dbReference type="ARBA" id="ARBA00022670"/>
    </source>
</evidence>
<dbReference type="Pfam" id="PF03575">
    <property type="entry name" value="Peptidase_S51"/>
    <property type="match status" value="1"/>
</dbReference>
<dbReference type="GO" id="GO:0006508">
    <property type="term" value="P:proteolysis"/>
    <property type="evidence" value="ECO:0007669"/>
    <property type="project" value="UniProtKB-KW"/>
</dbReference>
<organism evidence="5 6">
    <name type="scientific">Helicobacter mehlei</name>
    <dbReference type="NCBI Taxonomy" id="2316080"/>
    <lineage>
        <taxon>Bacteria</taxon>
        <taxon>Pseudomonadati</taxon>
        <taxon>Campylobacterota</taxon>
        <taxon>Epsilonproteobacteria</taxon>
        <taxon>Campylobacterales</taxon>
        <taxon>Helicobacteraceae</taxon>
        <taxon>Helicobacter</taxon>
    </lineage>
</organism>
<evidence type="ECO:0000256" key="4">
    <source>
        <dbReference type="ARBA" id="ARBA00022825"/>
    </source>
</evidence>
<dbReference type="PANTHER" id="PTHR20842">
    <property type="entry name" value="PROTEASE S51 ALPHA-ASPARTYL DIPEPTIDASE"/>
    <property type="match status" value="1"/>
</dbReference>
<keyword evidence="3 5" id="KW-0378">Hydrolase</keyword>
<dbReference type="Gene3D" id="3.40.50.880">
    <property type="match status" value="1"/>
</dbReference>
<dbReference type="NCBIfam" id="NF003642">
    <property type="entry name" value="PRK05282.1"/>
    <property type="match status" value="1"/>
</dbReference>